<accession>A0A1F4V476</accession>
<evidence type="ECO:0008006" key="3">
    <source>
        <dbReference type="Google" id="ProtNLM"/>
    </source>
</evidence>
<dbReference type="Proteomes" id="UP000178771">
    <property type="component" value="Unassembled WGS sequence"/>
</dbReference>
<name>A0A1F4V476_UNCKA</name>
<dbReference type="STRING" id="1802624.A2982_00135"/>
<reference evidence="1 2" key="1">
    <citation type="journal article" date="2016" name="Nat. Commun.">
        <title>Thousands of microbial genomes shed light on interconnected biogeochemical processes in an aquifer system.</title>
        <authorList>
            <person name="Anantharaman K."/>
            <person name="Brown C.T."/>
            <person name="Hug L.A."/>
            <person name="Sharon I."/>
            <person name="Castelle C.J."/>
            <person name="Probst A.J."/>
            <person name="Thomas B.C."/>
            <person name="Singh A."/>
            <person name="Wilkins M.J."/>
            <person name="Karaoz U."/>
            <person name="Brodie E.L."/>
            <person name="Williams K.H."/>
            <person name="Hubbard S.S."/>
            <person name="Banfield J.F."/>
        </authorList>
    </citation>
    <scope>NUCLEOTIDE SEQUENCE [LARGE SCALE GENOMIC DNA]</scope>
</reference>
<comment type="caution">
    <text evidence="1">The sequence shown here is derived from an EMBL/GenBank/DDBJ whole genome shotgun (WGS) entry which is preliminary data.</text>
</comment>
<proteinExistence type="predicted"/>
<organism evidence="1 2">
    <name type="scientific">candidate division WWE3 bacterium RIFCSPLOWO2_01_FULL_39_13</name>
    <dbReference type="NCBI Taxonomy" id="1802624"/>
    <lineage>
        <taxon>Bacteria</taxon>
        <taxon>Katanobacteria</taxon>
    </lineage>
</organism>
<sequence length="180" mass="21011">MQSINRLGVLLKQPQKLFHTKDLELLWHINNKSTLYSTINRYLKKGYLIQIYRGFYSTVEPSSINPLELGTSAIHEYCYLSTESVLAKSGIIFQNIPYLTFCSSKNRKFSIIGHSFISRQLKPALLFQSAGIIEQPNYKEASLERAVADMLYFNPSYYFDAKDQINWDKVNYIKKEVYRQ</sequence>
<evidence type="ECO:0000313" key="1">
    <source>
        <dbReference type="EMBL" id="OGC52011.1"/>
    </source>
</evidence>
<gene>
    <name evidence="1" type="ORF">A2982_00135</name>
</gene>
<dbReference type="EMBL" id="MEVH01000007">
    <property type="protein sequence ID" value="OGC52011.1"/>
    <property type="molecule type" value="Genomic_DNA"/>
</dbReference>
<evidence type="ECO:0000313" key="2">
    <source>
        <dbReference type="Proteomes" id="UP000178771"/>
    </source>
</evidence>
<dbReference type="AlphaFoldDB" id="A0A1F4V476"/>
<protein>
    <recommendedName>
        <fullName evidence="3">Transcriptional regulator, AbiEi antitoxin, Type IV TA system</fullName>
    </recommendedName>
</protein>